<organism evidence="3 4">
    <name type="scientific">Agaribacter flavus</name>
    <dbReference type="NCBI Taxonomy" id="1902781"/>
    <lineage>
        <taxon>Bacteria</taxon>
        <taxon>Pseudomonadati</taxon>
        <taxon>Pseudomonadota</taxon>
        <taxon>Gammaproteobacteria</taxon>
        <taxon>Alteromonadales</taxon>
        <taxon>Alteromonadaceae</taxon>
        <taxon>Agaribacter</taxon>
    </lineage>
</organism>
<evidence type="ECO:0000259" key="2">
    <source>
        <dbReference type="PROSITE" id="PS50887"/>
    </source>
</evidence>
<reference evidence="4" key="1">
    <citation type="journal article" date="2019" name="Int. J. Syst. Evol. Microbiol.">
        <title>The Global Catalogue of Microorganisms (GCM) 10K type strain sequencing project: providing services to taxonomists for standard genome sequencing and annotation.</title>
        <authorList>
            <consortium name="The Broad Institute Genomics Platform"/>
            <consortium name="The Broad Institute Genome Sequencing Center for Infectious Disease"/>
            <person name="Wu L."/>
            <person name="Ma J."/>
        </authorList>
    </citation>
    <scope>NUCLEOTIDE SEQUENCE [LARGE SCALE GENOMIC DNA]</scope>
    <source>
        <strain evidence="4">KCTC 52473</strain>
    </source>
</reference>
<evidence type="ECO:0000313" key="4">
    <source>
        <dbReference type="Proteomes" id="UP001595478"/>
    </source>
</evidence>
<dbReference type="EMBL" id="JBHRSW010000048">
    <property type="protein sequence ID" value="MFC3123263.1"/>
    <property type="molecule type" value="Genomic_DNA"/>
</dbReference>
<dbReference type="InterPro" id="IPR029787">
    <property type="entry name" value="Nucleotide_cyclase"/>
</dbReference>
<dbReference type="InterPro" id="IPR000160">
    <property type="entry name" value="GGDEF_dom"/>
</dbReference>
<dbReference type="PANTHER" id="PTHR33121:SF71">
    <property type="entry name" value="OXYGEN SENSOR PROTEIN DOSP"/>
    <property type="match status" value="1"/>
</dbReference>
<keyword evidence="4" id="KW-1185">Reference proteome</keyword>
<protein>
    <submittedName>
        <fullName evidence="3">GGDEF domain-containing protein</fullName>
    </submittedName>
</protein>
<accession>A0ABV7FVJ8</accession>
<comment type="caution">
    <text evidence="3">The sequence shown here is derived from an EMBL/GenBank/DDBJ whole genome shotgun (WGS) entry which is preliminary data.</text>
</comment>
<dbReference type="Gene3D" id="3.30.70.270">
    <property type="match status" value="1"/>
</dbReference>
<dbReference type="PANTHER" id="PTHR33121">
    <property type="entry name" value="CYCLIC DI-GMP PHOSPHODIESTERASE PDEF"/>
    <property type="match status" value="1"/>
</dbReference>
<evidence type="ECO:0000313" key="3">
    <source>
        <dbReference type="EMBL" id="MFC3123263.1"/>
    </source>
</evidence>
<keyword evidence="1" id="KW-0472">Membrane</keyword>
<dbReference type="SMART" id="SM00267">
    <property type="entry name" value="GGDEF"/>
    <property type="match status" value="1"/>
</dbReference>
<sequence length="596" mass="68142">MYFEWLTSKVIKILFSIVSCTLFVFFARAESDIEQFIKTVSAPSYDCPVPDLIPRLNELLANDELTPLQKYRLSVEQTQHQICIGSLAQAKNSLLSLTQSEYTDRSSDYYADAIYQLAFIYDVSSKVFEACKHYKEAIELANGKYNDIYVSANLGYITECETFTVQEKLRKIYALLDDYSTNRNNGLLAHIHNSLGFVYSEEKFYHLAAEQFLKAHNLGVGVYNGSNRLSILTSAINAYTSSEQYDLAENLLLDYEEINKEVDTLYTNFIYLFSKSRIYAKQEKFAQLKATLDAWKRLDSGIENKIWNAYYKWHEGIWCLHLNDQVCLRALFNDEILDDSGVEKHLRFSSEWNTFKIKAGLALNDLELTKEAINDYFYIEKIVSSEKVKYSNSINITELYGKIQELESKVAFEKKLVSYFGYFAVFGVISVSLIGYILFKRRLIKQREIDPITGLYSPESVVSKISKLQAPAANKAHAIAIFDLANFRDLNRLMGVDKSDLILKEVASTLSTVTREHDILGRLAPEQFILCLTNIEEATAKSFLERVRKALERTFLGGQHGVDANLNSSMSIFIATEKLDDVQTILEDMLVSFTIK</sequence>
<dbReference type="CDD" id="cd01949">
    <property type="entry name" value="GGDEF"/>
    <property type="match status" value="1"/>
</dbReference>
<feature type="transmembrane region" description="Helical" evidence="1">
    <location>
        <begin position="419"/>
        <end position="439"/>
    </location>
</feature>
<dbReference type="NCBIfam" id="TIGR00254">
    <property type="entry name" value="GGDEF"/>
    <property type="match status" value="1"/>
</dbReference>
<dbReference type="PROSITE" id="PS50887">
    <property type="entry name" value="GGDEF"/>
    <property type="match status" value="1"/>
</dbReference>
<dbReference type="Gene3D" id="1.25.40.10">
    <property type="entry name" value="Tetratricopeptide repeat domain"/>
    <property type="match status" value="1"/>
</dbReference>
<feature type="domain" description="GGDEF" evidence="2">
    <location>
        <begin position="475"/>
        <end position="596"/>
    </location>
</feature>
<name>A0ABV7FVJ8_9ALTE</name>
<proteinExistence type="predicted"/>
<dbReference type="SUPFAM" id="SSF48452">
    <property type="entry name" value="TPR-like"/>
    <property type="match status" value="1"/>
</dbReference>
<keyword evidence="1" id="KW-0812">Transmembrane</keyword>
<dbReference type="InterPro" id="IPR050706">
    <property type="entry name" value="Cyclic-di-GMP_PDE-like"/>
</dbReference>
<dbReference type="InterPro" id="IPR011990">
    <property type="entry name" value="TPR-like_helical_dom_sf"/>
</dbReference>
<keyword evidence="1" id="KW-1133">Transmembrane helix</keyword>
<dbReference type="Pfam" id="PF00990">
    <property type="entry name" value="GGDEF"/>
    <property type="match status" value="1"/>
</dbReference>
<evidence type="ECO:0000256" key="1">
    <source>
        <dbReference type="SAM" id="Phobius"/>
    </source>
</evidence>
<dbReference type="Proteomes" id="UP001595478">
    <property type="component" value="Unassembled WGS sequence"/>
</dbReference>
<dbReference type="InterPro" id="IPR043128">
    <property type="entry name" value="Rev_trsase/Diguanyl_cyclase"/>
</dbReference>
<gene>
    <name evidence="3" type="ORF">ACFOHL_16695</name>
</gene>
<dbReference type="SUPFAM" id="SSF55073">
    <property type="entry name" value="Nucleotide cyclase"/>
    <property type="match status" value="1"/>
</dbReference>